<reference evidence="1" key="1">
    <citation type="submission" date="2021-01" db="EMBL/GenBank/DDBJ databases">
        <authorList>
            <consortium name="Genoscope - CEA"/>
            <person name="William W."/>
        </authorList>
    </citation>
    <scope>NUCLEOTIDE SEQUENCE</scope>
</reference>
<evidence type="ECO:0000313" key="2">
    <source>
        <dbReference type="Proteomes" id="UP000683925"/>
    </source>
</evidence>
<name>A0A8S1YSL7_PAROT</name>
<sequence length="173" mass="20436">MIIFYKLYSLEGQGQDRAKLRERPPLQKNTFMLDGKTGMKEVEINTNVNGSWAKYSLMGASDLITSKILINKTGQEKRFFKNFQIDACQNPHFLSENSVRIQREGYFNFIPYTIQAKIMIHRLDQFPDRESQVCRKIKKTLHLIIDEIDVFHNEPLQRRQIDNLEVLLERQET</sequence>
<keyword evidence="2" id="KW-1185">Reference proteome</keyword>
<evidence type="ECO:0000313" key="1">
    <source>
        <dbReference type="EMBL" id="CAD8215244.1"/>
    </source>
</evidence>
<accession>A0A8S1YSL7</accession>
<dbReference type="EMBL" id="CAJJDP010000220">
    <property type="protein sequence ID" value="CAD8215244.1"/>
    <property type="molecule type" value="Genomic_DNA"/>
</dbReference>
<proteinExistence type="predicted"/>
<dbReference type="AlphaFoldDB" id="A0A8S1YSL7"/>
<gene>
    <name evidence="1" type="ORF">POCTA_138.1.T2160017</name>
</gene>
<protein>
    <submittedName>
        <fullName evidence="1">Uncharacterized protein</fullName>
    </submittedName>
</protein>
<organism evidence="1 2">
    <name type="scientific">Paramecium octaurelia</name>
    <dbReference type="NCBI Taxonomy" id="43137"/>
    <lineage>
        <taxon>Eukaryota</taxon>
        <taxon>Sar</taxon>
        <taxon>Alveolata</taxon>
        <taxon>Ciliophora</taxon>
        <taxon>Intramacronucleata</taxon>
        <taxon>Oligohymenophorea</taxon>
        <taxon>Peniculida</taxon>
        <taxon>Parameciidae</taxon>
        <taxon>Paramecium</taxon>
    </lineage>
</organism>
<comment type="caution">
    <text evidence="1">The sequence shown here is derived from an EMBL/GenBank/DDBJ whole genome shotgun (WGS) entry which is preliminary data.</text>
</comment>
<dbReference type="Proteomes" id="UP000683925">
    <property type="component" value="Unassembled WGS sequence"/>
</dbReference>